<dbReference type="Gene3D" id="1.10.600.10">
    <property type="entry name" value="Farnesyl Diphosphate Synthase"/>
    <property type="match status" value="1"/>
</dbReference>
<dbReference type="GO" id="GO:0046872">
    <property type="term" value="F:metal ion binding"/>
    <property type="evidence" value="ECO:0007669"/>
    <property type="project" value="UniProtKB-KW"/>
</dbReference>
<dbReference type="SFLD" id="SFLDS00005">
    <property type="entry name" value="Isoprenoid_Synthase_Type_I"/>
    <property type="match status" value="1"/>
</dbReference>
<keyword evidence="5" id="KW-0460">Magnesium</keyword>
<evidence type="ECO:0000256" key="5">
    <source>
        <dbReference type="ARBA" id="ARBA00022842"/>
    </source>
</evidence>
<reference evidence="7" key="1">
    <citation type="submission" date="2021-04" db="EMBL/GenBank/DDBJ databases">
        <title>Genome based classification of Actinospica acidithermotolerans sp. nov., an actinobacterium isolated from an Indonesian hot spring.</title>
        <authorList>
            <person name="Kusuma A.B."/>
            <person name="Putra K.E."/>
            <person name="Nafisah S."/>
            <person name="Loh J."/>
            <person name="Nouioui I."/>
            <person name="Goodfellow M."/>
        </authorList>
    </citation>
    <scope>NUCLEOTIDE SEQUENCE</scope>
    <source>
        <strain evidence="7">MGRD01-02</strain>
    </source>
</reference>
<dbReference type="Proteomes" id="UP000676325">
    <property type="component" value="Unassembled WGS sequence"/>
</dbReference>
<dbReference type="RefSeq" id="WP_212519563.1">
    <property type="nucleotide sequence ID" value="NZ_JAGSOH010000056.1"/>
</dbReference>
<keyword evidence="3 6" id="KW-0808">Transferase</keyword>
<comment type="similarity">
    <text evidence="2 6">Belongs to the FPP/GGPP synthase family.</text>
</comment>
<dbReference type="SFLD" id="SFLDG01017">
    <property type="entry name" value="Polyprenyl_Transferase_Like"/>
    <property type="match status" value="1"/>
</dbReference>
<gene>
    <name evidence="7" type="ORF">KDK95_19100</name>
</gene>
<evidence type="ECO:0000313" key="8">
    <source>
        <dbReference type="Proteomes" id="UP000676325"/>
    </source>
</evidence>
<dbReference type="GO" id="GO:0004659">
    <property type="term" value="F:prenyltransferase activity"/>
    <property type="evidence" value="ECO:0007669"/>
    <property type="project" value="InterPro"/>
</dbReference>
<evidence type="ECO:0000256" key="4">
    <source>
        <dbReference type="ARBA" id="ARBA00022723"/>
    </source>
</evidence>
<dbReference type="PANTHER" id="PTHR12001:SF85">
    <property type="entry name" value="SHORT CHAIN ISOPRENYL DIPHOSPHATE SYNTHASE"/>
    <property type="match status" value="1"/>
</dbReference>
<evidence type="ECO:0000256" key="3">
    <source>
        <dbReference type="ARBA" id="ARBA00022679"/>
    </source>
</evidence>
<dbReference type="InterPro" id="IPR008949">
    <property type="entry name" value="Isoprenoid_synthase_dom_sf"/>
</dbReference>
<dbReference type="EMBL" id="JAGSOH010000056">
    <property type="protein sequence ID" value="MBR7828427.1"/>
    <property type="molecule type" value="Genomic_DNA"/>
</dbReference>
<dbReference type="InterPro" id="IPR033749">
    <property type="entry name" value="Polyprenyl_synt_CS"/>
</dbReference>
<protein>
    <submittedName>
        <fullName evidence="7">Polyprenyl synthetase family protein</fullName>
    </submittedName>
</protein>
<dbReference type="GO" id="GO:0008299">
    <property type="term" value="P:isoprenoid biosynthetic process"/>
    <property type="evidence" value="ECO:0007669"/>
    <property type="project" value="InterPro"/>
</dbReference>
<dbReference type="Pfam" id="PF00348">
    <property type="entry name" value="polyprenyl_synt"/>
    <property type="match status" value="1"/>
</dbReference>
<dbReference type="InterPro" id="IPR000092">
    <property type="entry name" value="Polyprenyl_synt"/>
</dbReference>
<dbReference type="PROSITE" id="PS00723">
    <property type="entry name" value="POLYPRENYL_SYNTHASE_1"/>
    <property type="match status" value="1"/>
</dbReference>
<proteinExistence type="inferred from homology"/>
<dbReference type="AlphaFoldDB" id="A0A941EDD6"/>
<keyword evidence="4" id="KW-0479">Metal-binding</keyword>
<organism evidence="7 8">
    <name type="scientific">Actinospica acidithermotolerans</name>
    <dbReference type="NCBI Taxonomy" id="2828514"/>
    <lineage>
        <taxon>Bacteria</taxon>
        <taxon>Bacillati</taxon>
        <taxon>Actinomycetota</taxon>
        <taxon>Actinomycetes</taxon>
        <taxon>Catenulisporales</taxon>
        <taxon>Actinospicaceae</taxon>
        <taxon>Actinospica</taxon>
    </lineage>
</organism>
<dbReference type="SUPFAM" id="SSF48576">
    <property type="entry name" value="Terpenoid synthases"/>
    <property type="match status" value="1"/>
</dbReference>
<name>A0A941EDD6_9ACTN</name>
<comment type="cofactor">
    <cofactor evidence="1">
        <name>Mg(2+)</name>
        <dbReference type="ChEBI" id="CHEBI:18420"/>
    </cofactor>
</comment>
<evidence type="ECO:0000256" key="1">
    <source>
        <dbReference type="ARBA" id="ARBA00001946"/>
    </source>
</evidence>
<evidence type="ECO:0000256" key="6">
    <source>
        <dbReference type="RuleBase" id="RU004466"/>
    </source>
</evidence>
<dbReference type="PANTHER" id="PTHR12001">
    <property type="entry name" value="GERANYLGERANYL PYROPHOSPHATE SYNTHASE"/>
    <property type="match status" value="1"/>
</dbReference>
<dbReference type="PROSITE" id="PS00444">
    <property type="entry name" value="POLYPRENYL_SYNTHASE_2"/>
    <property type="match status" value="1"/>
</dbReference>
<comment type="caution">
    <text evidence="7">The sequence shown here is derived from an EMBL/GenBank/DDBJ whole genome shotgun (WGS) entry which is preliminary data.</text>
</comment>
<keyword evidence="8" id="KW-1185">Reference proteome</keyword>
<sequence length="363" mass="37827">MSEIDDVLRGFFAERLAEADGDSSRVGGLYAPIADLVLRGGKRLRARFVLLGWRGAGVPETSGAVGAAAVVELLHACALIHDDVMDGSATRRGAPAVHRAFAQEHRRGSWHGSGARFGMSAAITAGDLCLVWADQLLRTCGVPAAAVARARPVYDEMRALTMRGQYLDLLTQASGEPSVAAAMEVARAKTAACTTTGPLRFGGALAGASKELLAGYAAYGDALGIAFQLQDDLLGAFGDPAATGKPSGDDLRDGKRTVLLAEALARSSDERALEELVALGTADAVDELRAVLVRSGARAAVEERIRALGREAAGHVRELPLADEAVREELIALVEIVTSQVSVLPSVPAAAPPRVQEPPRTAA</sequence>
<evidence type="ECO:0000313" key="7">
    <source>
        <dbReference type="EMBL" id="MBR7828427.1"/>
    </source>
</evidence>
<dbReference type="CDD" id="cd00685">
    <property type="entry name" value="Trans_IPPS_HT"/>
    <property type="match status" value="1"/>
</dbReference>
<evidence type="ECO:0000256" key="2">
    <source>
        <dbReference type="ARBA" id="ARBA00006706"/>
    </source>
</evidence>
<accession>A0A941EDD6</accession>